<reference evidence="3" key="1">
    <citation type="journal article" date="2013" name="Nature">
        <title>Draft genome of the wheat A-genome progenitor Triticum urartu.</title>
        <authorList>
            <person name="Ling H.Q."/>
            <person name="Zhao S."/>
            <person name="Liu D."/>
            <person name="Wang J."/>
            <person name="Sun H."/>
            <person name="Zhang C."/>
            <person name="Fan H."/>
            <person name="Li D."/>
            <person name="Dong L."/>
            <person name="Tao Y."/>
            <person name="Gao C."/>
            <person name="Wu H."/>
            <person name="Li Y."/>
            <person name="Cui Y."/>
            <person name="Guo X."/>
            <person name="Zheng S."/>
            <person name="Wang B."/>
            <person name="Yu K."/>
            <person name="Liang Q."/>
            <person name="Yang W."/>
            <person name="Lou X."/>
            <person name="Chen J."/>
            <person name="Feng M."/>
            <person name="Jian J."/>
            <person name="Zhang X."/>
            <person name="Luo G."/>
            <person name="Jiang Y."/>
            <person name="Liu J."/>
            <person name="Wang Z."/>
            <person name="Sha Y."/>
            <person name="Zhang B."/>
            <person name="Wu H."/>
            <person name="Tang D."/>
            <person name="Shen Q."/>
            <person name="Xue P."/>
            <person name="Zou S."/>
            <person name="Wang X."/>
            <person name="Liu X."/>
            <person name="Wang F."/>
            <person name="Yang Y."/>
            <person name="An X."/>
            <person name="Dong Z."/>
            <person name="Zhang K."/>
            <person name="Zhang X."/>
            <person name="Luo M.C."/>
            <person name="Dvorak J."/>
            <person name="Tong Y."/>
            <person name="Wang J."/>
            <person name="Yang H."/>
            <person name="Li Z."/>
            <person name="Wang D."/>
            <person name="Zhang A."/>
            <person name="Wang J."/>
        </authorList>
    </citation>
    <scope>NUCLEOTIDE SEQUENCE</scope>
    <source>
        <strain evidence="3">cv. G1812</strain>
    </source>
</reference>
<keyword evidence="3" id="KW-1185">Reference proteome</keyword>
<protein>
    <submittedName>
        <fullName evidence="2">Uncharacterized protein</fullName>
    </submittedName>
</protein>
<accession>A0A8R7R305</accession>
<feature type="compositionally biased region" description="Polar residues" evidence="1">
    <location>
        <begin position="1"/>
        <end position="12"/>
    </location>
</feature>
<feature type="region of interest" description="Disordered" evidence="1">
    <location>
        <begin position="1"/>
        <end position="52"/>
    </location>
</feature>
<feature type="region of interest" description="Disordered" evidence="1">
    <location>
        <begin position="148"/>
        <end position="205"/>
    </location>
</feature>
<organism evidence="2 3">
    <name type="scientific">Triticum urartu</name>
    <name type="common">Red wild einkorn</name>
    <name type="synonym">Crithodium urartu</name>
    <dbReference type="NCBI Taxonomy" id="4572"/>
    <lineage>
        <taxon>Eukaryota</taxon>
        <taxon>Viridiplantae</taxon>
        <taxon>Streptophyta</taxon>
        <taxon>Embryophyta</taxon>
        <taxon>Tracheophyta</taxon>
        <taxon>Spermatophyta</taxon>
        <taxon>Magnoliopsida</taxon>
        <taxon>Liliopsida</taxon>
        <taxon>Poales</taxon>
        <taxon>Poaceae</taxon>
        <taxon>BOP clade</taxon>
        <taxon>Pooideae</taxon>
        <taxon>Triticodae</taxon>
        <taxon>Triticeae</taxon>
        <taxon>Triticinae</taxon>
        <taxon>Triticum</taxon>
    </lineage>
</organism>
<feature type="compositionally biased region" description="Basic residues" evidence="1">
    <location>
        <begin position="196"/>
        <end position="205"/>
    </location>
</feature>
<dbReference type="Proteomes" id="UP000015106">
    <property type="component" value="Chromosome 7"/>
</dbReference>
<evidence type="ECO:0000313" key="3">
    <source>
        <dbReference type="Proteomes" id="UP000015106"/>
    </source>
</evidence>
<name>A0A8R7R305_TRIUA</name>
<reference evidence="2" key="3">
    <citation type="submission" date="2022-06" db="UniProtKB">
        <authorList>
            <consortium name="EnsemblPlants"/>
        </authorList>
    </citation>
    <scope>IDENTIFICATION</scope>
</reference>
<dbReference type="AlphaFoldDB" id="A0A8R7R305"/>
<dbReference type="Gramene" id="TuG1812G0700002066.01.T03">
    <property type="protein sequence ID" value="TuG1812G0700002066.01.T03"/>
    <property type="gene ID" value="TuG1812G0700002066.01"/>
</dbReference>
<reference evidence="2" key="2">
    <citation type="submission" date="2018-03" db="EMBL/GenBank/DDBJ databases">
        <title>The Triticum urartu genome reveals the dynamic nature of wheat genome evolution.</title>
        <authorList>
            <person name="Ling H."/>
            <person name="Ma B."/>
            <person name="Shi X."/>
            <person name="Liu H."/>
            <person name="Dong L."/>
            <person name="Sun H."/>
            <person name="Cao Y."/>
            <person name="Gao Q."/>
            <person name="Zheng S."/>
            <person name="Li Y."/>
            <person name="Yu Y."/>
            <person name="Du H."/>
            <person name="Qi M."/>
            <person name="Li Y."/>
            <person name="Yu H."/>
            <person name="Cui Y."/>
            <person name="Wang N."/>
            <person name="Chen C."/>
            <person name="Wu H."/>
            <person name="Zhao Y."/>
            <person name="Zhang J."/>
            <person name="Li Y."/>
            <person name="Zhou W."/>
            <person name="Zhang B."/>
            <person name="Hu W."/>
            <person name="Eijk M."/>
            <person name="Tang J."/>
            <person name="Witsenboer H."/>
            <person name="Zhao S."/>
            <person name="Li Z."/>
            <person name="Zhang A."/>
            <person name="Wang D."/>
            <person name="Liang C."/>
        </authorList>
    </citation>
    <scope>NUCLEOTIDE SEQUENCE [LARGE SCALE GENOMIC DNA]</scope>
    <source>
        <strain evidence="2">cv. G1812</strain>
    </source>
</reference>
<proteinExistence type="predicted"/>
<evidence type="ECO:0000313" key="2">
    <source>
        <dbReference type="EnsemblPlants" id="TuG1812G0700002066.01.T03"/>
    </source>
</evidence>
<evidence type="ECO:0000256" key="1">
    <source>
        <dbReference type="SAM" id="MobiDB-lite"/>
    </source>
</evidence>
<sequence>MGTEPSTHSSQAKPRLGPTMNQPNRRSKMHQQRKGAAPPGQGGGGPTSLEPSLNDAWARLLQLQRPPSRLLPPAAVPGRLTCGPATPPVYIPVSVCPLCLSSSHRHISPICHGSLAGDARRHRSLAGDAHHHRLDLLVINGRRSPWCSRRPRRPWPRSGGAEGRRRAAGPAPGSSPRPQPQPPHSGLIGGLETRIFPRRTRTMIN</sequence>
<dbReference type="EnsemblPlants" id="TuG1812G0700002066.01.T03">
    <property type="protein sequence ID" value="TuG1812G0700002066.01.T03"/>
    <property type="gene ID" value="TuG1812G0700002066.01"/>
</dbReference>
<feature type="compositionally biased region" description="Pro residues" evidence="1">
    <location>
        <begin position="173"/>
        <end position="183"/>
    </location>
</feature>